<dbReference type="FunFam" id="3.40.50.10140:FF:000007">
    <property type="entry name" value="Disease resistance protein (TIR-NBS-LRR class)"/>
    <property type="match status" value="1"/>
</dbReference>
<gene>
    <name evidence="10" type="ordered locus">MTR_6g087320</name>
</gene>
<accession>G7KP15</accession>
<dbReference type="SUPFAM" id="SSF46785">
    <property type="entry name" value="Winged helix' DNA-binding domain"/>
    <property type="match status" value="1"/>
</dbReference>
<dbReference type="PROSITE" id="PS50104">
    <property type="entry name" value="TIR"/>
    <property type="match status" value="1"/>
</dbReference>
<evidence type="ECO:0000256" key="3">
    <source>
        <dbReference type="ARBA" id="ARBA00022737"/>
    </source>
</evidence>
<evidence type="ECO:0000256" key="1">
    <source>
        <dbReference type="ARBA" id="ARBA00011982"/>
    </source>
</evidence>
<dbReference type="Gene3D" id="1.10.8.430">
    <property type="entry name" value="Helical domain of apoptotic protease-activating factors"/>
    <property type="match status" value="1"/>
</dbReference>
<feature type="region of interest" description="Disordered" evidence="8">
    <location>
        <begin position="1405"/>
        <end position="1437"/>
    </location>
</feature>
<dbReference type="Gene3D" id="3.80.10.10">
    <property type="entry name" value="Ribonuclease Inhibitor"/>
    <property type="match status" value="2"/>
</dbReference>
<dbReference type="InterPro" id="IPR027417">
    <property type="entry name" value="P-loop_NTPase"/>
</dbReference>
<evidence type="ECO:0000256" key="5">
    <source>
        <dbReference type="ARBA" id="ARBA00022821"/>
    </source>
</evidence>
<keyword evidence="12" id="KW-1185">Reference proteome</keyword>
<dbReference type="PANTHER" id="PTHR11017">
    <property type="entry name" value="LEUCINE-RICH REPEAT-CONTAINING PROTEIN"/>
    <property type="match status" value="1"/>
</dbReference>
<feature type="region of interest" description="Disordered" evidence="8">
    <location>
        <begin position="1123"/>
        <end position="1144"/>
    </location>
</feature>
<feature type="domain" description="TIR" evidence="9">
    <location>
        <begin position="18"/>
        <end position="184"/>
    </location>
</feature>
<keyword evidence="2" id="KW-0433">Leucine-rich repeat</keyword>
<evidence type="ECO:0000256" key="4">
    <source>
        <dbReference type="ARBA" id="ARBA00022801"/>
    </source>
</evidence>
<evidence type="ECO:0000313" key="11">
    <source>
        <dbReference type="EnsemblPlants" id="AES76811"/>
    </source>
</evidence>
<comment type="catalytic activity">
    <reaction evidence="7">
        <text>NAD(+) + H2O = ADP-D-ribose + nicotinamide + H(+)</text>
        <dbReference type="Rhea" id="RHEA:16301"/>
        <dbReference type="ChEBI" id="CHEBI:15377"/>
        <dbReference type="ChEBI" id="CHEBI:15378"/>
        <dbReference type="ChEBI" id="CHEBI:17154"/>
        <dbReference type="ChEBI" id="CHEBI:57540"/>
        <dbReference type="ChEBI" id="CHEBI:57967"/>
        <dbReference type="EC" id="3.2.2.6"/>
    </reaction>
    <physiologicalReaction direction="left-to-right" evidence="7">
        <dbReference type="Rhea" id="RHEA:16302"/>
    </physiologicalReaction>
</comment>
<dbReference type="Gene3D" id="3.40.50.300">
    <property type="entry name" value="P-loop containing nucleotide triphosphate hydrolases"/>
    <property type="match status" value="1"/>
</dbReference>
<dbReference type="InterPro" id="IPR001611">
    <property type="entry name" value="Leu-rich_rpt"/>
</dbReference>
<dbReference type="EnsemblPlants" id="AES76811">
    <property type="protein sequence ID" value="AES76811"/>
    <property type="gene ID" value="MTR_6g087320"/>
</dbReference>
<reference evidence="11" key="3">
    <citation type="submission" date="2015-04" db="UniProtKB">
        <authorList>
            <consortium name="EnsemblPlants"/>
        </authorList>
    </citation>
    <scope>IDENTIFICATION</scope>
    <source>
        <strain evidence="11">cv. Jemalong A17</strain>
    </source>
</reference>
<evidence type="ECO:0000256" key="2">
    <source>
        <dbReference type="ARBA" id="ARBA00022614"/>
    </source>
</evidence>
<dbReference type="InterPro" id="IPR032675">
    <property type="entry name" value="LRR_dom_sf"/>
</dbReference>
<evidence type="ECO:0000256" key="6">
    <source>
        <dbReference type="ARBA" id="ARBA00023027"/>
    </source>
</evidence>
<protein>
    <recommendedName>
        <fullName evidence="1">ADP-ribosyl cyclase/cyclic ADP-ribose hydrolase</fullName>
        <ecNumber evidence="1">3.2.2.6</ecNumber>
    </recommendedName>
</protein>
<dbReference type="PRINTS" id="PR00364">
    <property type="entry name" value="DISEASERSIST"/>
</dbReference>
<dbReference type="InterPro" id="IPR000157">
    <property type="entry name" value="TIR_dom"/>
</dbReference>
<dbReference type="PROSITE" id="PS51450">
    <property type="entry name" value="LRR"/>
    <property type="match status" value="1"/>
</dbReference>
<dbReference type="SUPFAM" id="SSF52058">
    <property type="entry name" value="L domain-like"/>
    <property type="match status" value="1"/>
</dbReference>
<dbReference type="InterPro" id="IPR045344">
    <property type="entry name" value="C-JID"/>
</dbReference>
<proteinExistence type="predicted"/>
<evidence type="ECO:0000256" key="7">
    <source>
        <dbReference type="ARBA" id="ARBA00047304"/>
    </source>
</evidence>
<dbReference type="Gene3D" id="3.40.50.10140">
    <property type="entry name" value="Toll/interleukin-1 receptor homology (TIR) domain"/>
    <property type="match status" value="1"/>
</dbReference>
<evidence type="ECO:0000256" key="8">
    <source>
        <dbReference type="SAM" id="MobiDB-lite"/>
    </source>
</evidence>
<feature type="region of interest" description="Disordered" evidence="8">
    <location>
        <begin position="1238"/>
        <end position="1277"/>
    </location>
</feature>
<dbReference type="InterPro" id="IPR036390">
    <property type="entry name" value="WH_DNA-bd_sf"/>
</dbReference>
<dbReference type="SMART" id="SM00255">
    <property type="entry name" value="TIR"/>
    <property type="match status" value="1"/>
</dbReference>
<organism evidence="10 12">
    <name type="scientific">Medicago truncatula</name>
    <name type="common">Barrel medic</name>
    <name type="synonym">Medicago tribuloides</name>
    <dbReference type="NCBI Taxonomy" id="3880"/>
    <lineage>
        <taxon>Eukaryota</taxon>
        <taxon>Viridiplantae</taxon>
        <taxon>Streptophyta</taxon>
        <taxon>Embryophyta</taxon>
        <taxon>Tracheophyta</taxon>
        <taxon>Spermatophyta</taxon>
        <taxon>Magnoliopsida</taxon>
        <taxon>eudicotyledons</taxon>
        <taxon>Gunneridae</taxon>
        <taxon>Pentapetalae</taxon>
        <taxon>rosids</taxon>
        <taxon>fabids</taxon>
        <taxon>Fabales</taxon>
        <taxon>Fabaceae</taxon>
        <taxon>Papilionoideae</taxon>
        <taxon>50 kb inversion clade</taxon>
        <taxon>NPAAA clade</taxon>
        <taxon>Hologalegina</taxon>
        <taxon>IRL clade</taxon>
        <taxon>Trifolieae</taxon>
        <taxon>Medicago</taxon>
    </lineage>
</organism>
<dbReference type="PaxDb" id="3880-AES76811"/>
<dbReference type="Pfam" id="PF01582">
    <property type="entry name" value="TIR"/>
    <property type="match status" value="1"/>
</dbReference>
<dbReference type="eggNOG" id="ENOG502R41B">
    <property type="taxonomic scope" value="Eukaryota"/>
</dbReference>
<dbReference type="InterPro" id="IPR058192">
    <property type="entry name" value="WHD_ROQ1-like"/>
</dbReference>
<dbReference type="GO" id="GO:0006952">
    <property type="term" value="P:defense response"/>
    <property type="evidence" value="ECO:0007669"/>
    <property type="project" value="UniProtKB-KW"/>
</dbReference>
<sequence>MASSSNSSIAMVTSRRRNHYDVFITFRGDDTRNNFTGYLLDALKTNGIYAFRDDTNLQKGESIGPELLRAIEGSQVFVAVFSRNYASSTWCLQELEKICECVHVSRKHILPVFYDVDPSEVRKQSGIYGEAFTIHEQTFQQDSQMVSRWREALKQVGSIAGWDLCDKPQSAEIRMIVQTIMNILECKSSWVSKDLVAINSPIEALQSHLHLDSVDGVRAIGICGMGGIGKTTLSMALYDQISHRFSGSCFIEDVAKKFRLHDGPLDAQKEILLQTVGIEDHHICNRHRATNLIQSRLRRERALLILDNVDRVEQLEKIGVHRECLGVGSRIIIISRDEHILEEYGVDVVYKVPLLDWNEAHMLFCRKAFKEEKIIMRNYESLVYEILDYANGLPLAIKVLGSFLFGRNVTEWKSALTRLRESPDNDVMDVLQLSFDGLKETEKEIFLDIACFFNRKSEKYAKNILNCCRFHADIGLRVLIDKSLMNINGQNLEMHSLLEELGRKIVQNSSSKEPRKWSRLWSTEQLYNVMLENMEKHVKALVLNDEEVGLNVEHLSKMSNLRLLIIMWGVNISGSLLSLSNKLRYVQWTGYPFKYLPSNFHPNELVELILHSSNIKQLWRKKKYLPNLRGLDLRYSKKLVKIVDFGEFPNLEWLNLEGCISLLELDPSIGLLRNLVYLNLKDCKNLVSIPNNIFGLSSLKYLYMWNCHKAFTNQRDLKNPDISESASHSRSYVLSSLHSLYCLREVNISFCRLSQVSYAIECLYWLEILNLGGNNFVTLPSLRKLSKLVYLNLEHCKLLESLPQLPFPTNIGEDHRENNNKFHDLFTRKVTQLVIFNCPKLGERERCSSMAFSWMIQFIQAYQHFYPASLFEGIHIVTPGSEIPSWINNQSVGSSIPIDRSPIMHDNNNNIIGFVCCAVFSVAPNQEILPWIADIKLVIDSLSSFSVPVILKRYLITTKSSHLWIIYLSRESYDKFEKISCYIVGGEDLGMEVNSCGYRWVCKQDLQEFNLTMMNHKISLAPKCKIMAIEQPEQEGHEESQPDTFGFVKCNRRSAGGTNFPRFQFIIPKKAIKLKRFQFLLICFIFPLSFFSIEQKQQHFKEHYITEICIHVIHRNKSRTSISATETEVSAEAPDSPVADEVSTESQQKKISNLHIIGRFIGRFLSNCCQQGNTDTDTDTVDSDAESLVSQEDSDAVISIIEEAIQTDIATCNVETDLPVGRFLENCCQQGSTDTDTDIRYDTDTVNSDAESDNDRAVPENNEIGASLTGQSGDLSSERILNIDVTEENYQVPSPESPAPEEVPEQTPVATQVEEVVISVLRLVSVFHRQHFKEHFITEICIHVIHKKKSQTSTSEVADESVTENGVDQIVAEAKQQSHIDAVEPCSVITESEDDNVEAVPDNNEIDASLSGQSDDLSPEGSANKDVTEEVQEEQTPVAAQVEEVAIASETNSISNSNGQTEGSSEGFNFSRPMIILILSLPVLKLLGMWVRR</sequence>
<evidence type="ECO:0000313" key="10">
    <source>
        <dbReference type="EMBL" id="AES76811.2"/>
    </source>
</evidence>
<keyword evidence="5" id="KW-0611">Plant defense</keyword>
<dbReference type="PANTHER" id="PTHR11017:SF259">
    <property type="entry name" value="ADP-RIBOSYL CYCLASE_CYCLIC ADP-RIBOSE HYDROLASE"/>
    <property type="match status" value="1"/>
</dbReference>
<dbReference type="SUPFAM" id="SSF52540">
    <property type="entry name" value="P-loop containing nucleoside triphosphate hydrolases"/>
    <property type="match status" value="1"/>
</dbReference>
<dbReference type="InterPro" id="IPR002182">
    <property type="entry name" value="NB-ARC"/>
</dbReference>
<dbReference type="Pfam" id="PF00931">
    <property type="entry name" value="NB-ARC"/>
    <property type="match status" value="1"/>
</dbReference>
<reference evidence="10 12" key="2">
    <citation type="journal article" date="2014" name="BMC Genomics">
        <title>An improved genome release (version Mt4.0) for the model legume Medicago truncatula.</title>
        <authorList>
            <person name="Tang H."/>
            <person name="Krishnakumar V."/>
            <person name="Bidwell S."/>
            <person name="Rosen B."/>
            <person name="Chan A."/>
            <person name="Zhou S."/>
            <person name="Gentzbittel L."/>
            <person name="Childs K.L."/>
            <person name="Yandell M."/>
            <person name="Gundlach H."/>
            <person name="Mayer K.F."/>
            <person name="Schwartz D.C."/>
            <person name="Town C.D."/>
        </authorList>
    </citation>
    <scope>GENOME REANNOTATION</scope>
    <source>
        <strain evidence="11 12">cv. Jemalong A17</strain>
    </source>
</reference>
<dbReference type="HOGENOM" id="CLU_001561_0_2_1"/>
<dbReference type="Pfam" id="PF23282">
    <property type="entry name" value="WHD_ROQ1"/>
    <property type="match status" value="1"/>
</dbReference>
<dbReference type="GO" id="GO:0061809">
    <property type="term" value="F:NAD+ nucleosidase activity, cyclic ADP-ribose generating"/>
    <property type="evidence" value="ECO:0007669"/>
    <property type="project" value="UniProtKB-EC"/>
</dbReference>
<dbReference type="EMBL" id="CM001222">
    <property type="protein sequence ID" value="AES76811.2"/>
    <property type="molecule type" value="Genomic_DNA"/>
</dbReference>
<keyword evidence="6" id="KW-0520">NAD</keyword>
<reference evidence="10 12" key="1">
    <citation type="journal article" date="2011" name="Nature">
        <title>The Medicago genome provides insight into the evolution of rhizobial symbioses.</title>
        <authorList>
            <person name="Young N.D."/>
            <person name="Debelle F."/>
            <person name="Oldroyd G.E."/>
            <person name="Geurts R."/>
            <person name="Cannon S.B."/>
            <person name="Udvardi M.K."/>
            <person name="Benedito V.A."/>
            <person name="Mayer K.F."/>
            <person name="Gouzy J."/>
            <person name="Schoof H."/>
            <person name="Van de Peer Y."/>
            <person name="Proost S."/>
            <person name="Cook D.R."/>
            <person name="Meyers B.C."/>
            <person name="Spannagl M."/>
            <person name="Cheung F."/>
            <person name="De Mita S."/>
            <person name="Krishnakumar V."/>
            <person name="Gundlach H."/>
            <person name="Zhou S."/>
            <person name="Mudge J."/>
            <person name="Bharti A.K."/>
            <person name="Murray J.D."/>
            <person name="Naoumkina M.A."/>
            <person name="Rosen B."/>
            <person name="Silverstein K.A."/>
            <person name="Tang H."/>
            <person name="Rombauts S."/>
            <person name="Zhao P.X."/>
            <person name="Zhou P."/>
            <person name="Barbe V."/>
            <person name="Bardou P."/>
            <person name="Bechner M."/>
            <person name="Bellec A."/>
            <person name="Berger A."/>
            <person name="Berges H."/>
            <person name="Bidwell S."/>
            <person name="Bisseling T."/>
            <person name="Choisne N."/>
            <person name="Couloux A."/>
            <person name="Denny R."/>
            <person name="Deshpande S."/>
            <person name="Dai X."/>
            <person name="Doyle J.J."/>
            <person name="Dudez A.M."/>
            <person name="Farmer A.D."/>
            <person name="Fouteau S."/>
            <person name="Franken C."/>
            <person name="Gibelin C."/>
            <person name="Gish J."/>
            <person name="Goldstein S."/>
            <person name="Gonzalez A.J."/>
            <person name="Green P.J."/>
            <person name="Hallab A."/>
            <person name="Hartog M."/>
            <person name="Hua A."/>
            <person name="Humphray S.J."/>
            <person name="Jeong D.H."/>
            <person name="Jing Y."/>
            <person name="Jocker A."/>
            <person name="Kenton S.M."/>
            <person name="Kim D.J."/>
            <person name="Klee K."/>
            <person name="Lai H."/>
            <person name="Lang C."/>
            <person name="Lin S."/>
            <person name="Macmil S.L."/>
            <person name="Magdelenat G."/>
            <person name="Matthews L."/>
            <person name="McCorrison J."/>
            <person name="Monaghan E.L."/>
            <person name="Mun J.H."/>
            <person name="Najar F.Z."/>
            <person name="Nicholson C."/>
            <person name="Noirot C."/>
            <person name="O'Bleness M."/>
            <person name="Paule C.R."/>
            <person name="Poulain J."/>
            <person name="Prion F."/>
            <person name="Qin B."/>
            <person name="Qu C."/>
            <person name="Retzel E.F."/>
            <person name="Riddle C."/>
            <person name="Sallet E."/>
            <person name="Samain S."/>
            <person name="Samson N."/>
            <person name="Sanders I."/>
            <person name="Saurat O."/>
            <person name="Scarpelli C."/>
            <person name="Schiex T."/>
            <person name="Segurens B."/>
            <person name="Severin A.J."/>
            <person name="Sherrier D.J."/>
            <person name="Shi R."/>
            <person name="Sims S."/>
            <person name="Singer S.R."/>
            <person name="Sinharoy S."/>
            <person name="Sterck L."/>
            <person name="Viollet A."/>
            <person name="Wang B.B."/>
            <person name="Wang K."/>
            <person name="Wang M."/>
            <person name="Wang X."/>
            <person name="Warfsmann J."/>
            <person name="Weissenbach J."/>
            <person name="White D.D."/>
            <person name="White J.D."/>
            <person name="Wiley G.B."/>
            <person name="Wincker P."/>
            <person name="Xing Y."/>
            <person name="Yang L."/>
            <person name="Yao Z."/>
            <person name="Ying F."/>
            <person name="Zhai J."/>
            <person name="Zhou L."/>
            <person name="Zuber A."/>
            <person name="Denarie J."/>
            <person name="Dixon R.A."/>
            <person name="May G.D."/>
            <person name="Schwartz D.C."/>
            <person name="Rogers J."/>
            <person name="Quetier F."/>
            <person name="Town C.D."/>
            <person name="Roe B.A."/>
        </authorList>
    </citation>
    <scope>NUCLEOTIDE SEQUENCE [LARGE SCALE GENOMIC DNA]</scope>
    <source>
        <strain evidence="10">A17</strain>
        <strain evidence="11 12">cv. Jemalong A17</strain>
    </source>
</reference>
<evidence type="ECO:0000259" key="9">
    <source>
        <dbReference type="PROSITE" id="PS50104"/>
    </source>
</evidence>
<dbReference type="Pfam" id="PF20160">
    <property type="entry name" value="C-JID"/>
    <property type="match status" value="1"/>
</dbReference>
<dbReference type="Proteomes" id="UP000002051">
    <property type="component" value="Chromosome 6"/>
</dbReference>
<keyword evidence="4" id="KW-0378">Hydrolase</keyword>
<keyword evidence="3" id="KW-0677">Repeat</keyword>
<dbReference type="GO" id="GO:0043531">
    <property type="term" value="F:ADP binding"/>
    <property type="evidence" value="ECO:0007669"/>
    <property type="project" value="InterPro"/>
</dbReference>
<dbReference type="GO" id="GO:0007165">
    <property type="term" value="P:signal transduction"/>
    <property type="evidence" value="ECO:0007669"/>
    <property type="project" value="InterPro"/>
</dbReference>
<dbReference type="InterPro" id="IPR044974">
    <property type="entry name" value="Disease_R_plants"/>
</dbReference>
<dbReference type="EC" id="3.2.2.6" evidence="1"/>
<evidence type="ECO:0000313" key="12">
    <source>
        <dbReference type="Proteomes" id="UP000002051"/>
    </source>
</evidence>
<dbReference type="InterPro" id="IPR035897">
    <property type="entry name" value="Toll_tir_struct_dom_sf"/>
</dbReference>
<dbReference type="InterPro" id="IPR042197">
    <property type="entry name" value="Apaf_helical"/>
</dbReference>
<name>G7KP15_MEDTR</name>
<accession>A0A0C3VZL3</accession>
<dbReference type="SUPFAM" id="SSF52200">
    <property type="entry name" value="Toll/Interleukin receptor TIR domain"/>
    <property type="match status" value="1"/>
</dbReference>